<dbReference type="AlphaFoldDB" id="A0A494G9R8"/>
<protein>
    <submittedName>
        <fullName evidence="2">Uncharacterized protein</fullName>
    </submittedName>
</protein>
<dbReference type="InParanoid" id="A0A494G9R8"/>
<accession>A0A494G9R8</accession>
<reference evidence="2" key="2">
    <citation type="submission" date="2019-04" db="UniProtKB">
        <authorList>
            <consortium name="EnsemblPlants"/>
        </authorList>
    </citation>
    <scope>IDENTIFICATION</scope>
    <source>
        <strain evidence="2">cv. Heinz 1706</strain>
    </source>
</reference>
<proteinExistence type="predicted"/>
<dbReference type="Gramene" id="Solyc00g099460.2.1">
    <property type="protein sequence ID" value="Solyc00g099460.2.1"/>
    <property type="gene ID" value="Solyc00g099460.2"/>
</dbReference>
<evidence type="ECO:0000313" key="2">
    <source>
        <dbReference type="EnsemblPlants" id="Solyc00g099460.2.1"/>
    </source>
</evidence>
<organism evidence="2">
    <name type="scientific">Solanum lycopersicum</name>
    <name type="common">Tomato</name>
    <name type="synonym">Lycopersicon esculentum</name>
    <dbReference type="NCBI Taxonomy" id="4081"/>
    <lineage>
        <taxon>Eukaryota</taxon>
        <taxon>Viridiplantae</taxon>
        <taxon>Streptophyta</taxon>
        <taxon>Embryophyta</taxon>
        <taxon>Tracheophyta</taxon>
        <taxon>Spermatophyta</taxon>
        <taxon>Magnoliopsida</taxon>
        <taxon>eudicotyledons</taxon>
        <taxon>Gunneridae</taxon>
        <taxon>Pentapetalae</taxon>
        <taxon>asterids</taxon>
        <taxon>lamiids</taxon>
        <taxon>Solanales</taxon>
        <taxon>Solanaceae</taxon>
        <taxon>Solanoideae</taxon>
        <taxon>Solaneae</taxon>
        <taxon>Solanum</taxon>
        <taxon>Solanum subgen. Lycopersicon</taxon>
    </lineage>
</organism>
<dbReference type="Proteomes" id="UP000004994">
    <property type="component" value="Unassembled WGS sequence"/>
</dbReference>
<evidence type="ECO:0000313" key="3">
    <source>
        <dbReference type="Proteomes" id="UP000004994"/>
    </source>
</evidence>
<sequence length="488" mass="53659">MRAAADMDGVVSLCISLSGRAGSPLATSTTWWRVGMVKASVQSTTQSPAESSLGLARARLAGWVTRRCTGAAGVRHARTDERARRGSQKVNDVRSESTSGLGWSDEVNRRMMVHGSGDYVFTSIHTKSSKAHAYNVGRECKTSALAIYYTACYIKALLSAIVNRQWQKVRSRSQETPRQHHHRTCRSMDLQGFAEQCDCSKSQEANLPSIPLRMLETRDSPLLSSSSPHANHRSVHVMGGILRLSTLIYRREHPRIVPPARLVVLPCGGALSPSAHDGLLTLRLLGNPLCHLSKSPLRACAEKSVFTCQHFPAQTGRPTPHYYLSCCYHLRTTSINQLPQSLTGSQEHGHCTLIIVCMRLSLILSTLSDSAPALPSHAVHALHASPLRNDCLLNNDIYQEQASACSPEQPRRRLDFPTLAPAAKNRTKKYEPTTFFLFFATLASFFLGNAPSIAQLPPSMCFHPPYSLAVSAHPELTASRQRDLNCHP</sequence>
<reference evidence="2" key="1">
    <citation type="journal article" date="2012" name="Nature">
        <title>The tomato genome sequence provides insights into fleshy fruit evolution.</title>
        <authorList>
            <consortium name="Tomato Genome Consortium"/>
        </authorList>
    </citation>
    <scope>NUCLEOTIDE SEQUENCE [LARGE SCALE GENOMIC DNA]</scope>
    <source>
        <strain evidence="2">cv. Heinz 1706</strain>
    </source>
</reference>
<name>A0A494G9R8_SOLLC</name>
<dbReference type="EnsemblPlants" id="Solyc00g099460.2.1">
    <property type="protein sequence ID" value="Solyc00g099460.2.1"/>
    <property type="gene ID" value="Solyc00g099460.2"/>
</dbReference>
<keyword evidence="3" id="KW-1185">Reference proteome</keyword>
<feature type="region of interest" description="Disordered" evidence="1">
    <location>
        <begin position="75"/>
        <end position="101"/>
    </location>
</feature>
<dbReference type="PaxDb" id="4081-Solyc00g099460.1.1"/>
<evidence type="ECO:0000256" key="1">
    <source>
        <dbReference type="SAM" id="MobiDB-lite"/>
    </source>
</evidence>